<comment type="subcellular location">
    <subcellularLocation>
        <location evidence="1">Membrane</location>
        <topology evidence="1">Single-pass membrane protein</topology>
    </subcellularLocation>
</comment>
<dbReference type="InterPro" id="IPR001128">
    <property type="entry name" value="Cyt_P450"/>
</dbReference>
<accession>A0A0E0DA96</accession>
<dbReference type="PANTHER" id="PTHR24298:SF389">
    <property type="entry name" value="OS04G0128400 PROTEIN"/>
    <property type="match status" value="1"/>
</dbReference>
<dbReference type="eggNOG" id="KOG0156">
    <property type="taxonomic scope" value="Eukaryota"/>
</dbReference>
<dbReference type="AlphaFoldDB" id="A0A0E0DA96"/>
<organism evidence="10">
    <name type="scientific">Oryza meridionalis</name>
    <dbReference type="NCBI Taxonomy" id="40149"/>
    <lineage>
        <taxon>Eukaryota</taxon>
        <taxon>Viridiplantae</taxon>
        <taxon>Streptophyta</taxon>
        <taxon>Embryophyta</taxon>
        <taxon>Tracheophyta</taxon>
        <taxon>Spermatophyta</taxon>
        <taxon>Magnoliopsida</taxon>
        <taxon>Liliopsida</taxon>
        <taxon>Poales</taxon>
        <taxon>Poaceae</taxon>
        <taxon>BOP clade</taxon>
        <taxon>Oryzoideae</taxon>
        <taxon>Oryzeae</taxon>
        <taxon>Oryzinae</taxon>
        <taxon>Oryza</taxon>
    </lineage>
</organism>
<proteinExistence type="inferred from homology"/>
<comment type="similarity">
    <text evidence="7">Belongs to the cytochrome P450 family.</text>
</comment>
<dbReference type="GO" id="GO:0016709">
    <property type="term" value="F:oxidoreductase activity, acting on paired donors, with incorporation or reduction of molecular oxygen, NAD(P)H as one donor, and incorporation of one atom of oxygen"/>
    <property type="evidence" value="ECO:0007669"/>
    <property type="project" value="TreeGrafter"/>
</dbReference>
<dbReference type="InterPro" id="IPR036396">
    <property type="entry name" value="Cyt_P450_sf"/>
</dbReference>
<dbReference type="GO" id="GO:0005506">
    <property type="term" value="F:iron ion binding"/>
    <property type="evidence" value="ECO:0007669"/>
    <property type="project" value="InterPro"/>
</dbReference>
<dbReference type="PROSITE" id="PS00086">
    <property type="entry name" value="CYTOCHROME_P450"/>
    <property type="match status" value="1"/>
</dbReference>
<feature type="region of interest" description="Disordered" evidence="8">
    <location>
        <begin position="474"/>
        <end position="501"/>
    </location>
</feature>
<evidence type="ECO:0000256" key="9">
    <source>
        <dbReference type="SAM" id="SignalP"/>
    </source>
</evidence>
<feature type="compositionally biased region" description="Basic and acidic residues" evidence="8">
    <location>
        <begin position="489"/>
        <end position="501"/>
    </location>
</feature>
<evidence type="ECO:0000256" key="8">
    <source>
        <dbReference type="SAM" id="MobiDB-lite"/>
    </source>
</evidence>
<evidence type="ECO:0000256" key="1">
    <source>
        <dbReference type="ARBA" id="ARBA00004167"/>
    </source>
</evidence>
<keyword evidence="11" id="KW-1185">Reference proteome</keyword>
<dbReference type="Proteomes" id="UP000008021">
    <property type="component" value="Chromosome 4"/>
</dbReference>
<dbReference type="PANTHER" id="PTHR24298">
    <property type="entry name" value="FLAVONOID 3'-MONOOXYGENASE-RELATED"/>
    <property type="match status" value="1"/>
</dbReference>
<keyword evidence="6 7" id="KW-0349">Heme</keyword>
<reference evidence="10" key="2">
    <citation type="submission" date="2018-05" db="EMBL/GenBank/DDBJ databases">
        <title>OmerRS3 (Oryza meridionalis Reference Sequence Version 3).</title>
        <authorList>
            <person name="Zhang J."/>
            <person name="Kudrna D."/>
            <person name="Lee S."/>
            <person name="Talag J."/>
            <person name="Welchert J."/>
            <person name="Wing R.A."/>
        </authorList>
    </citation>
    <scope>NUCLEOTIDE SEQUENCE [LARGE SCALE GENOMIC DNA]</scope>
    <source>
        <strain evidence="10">cv. OR44</strain>
    </source>
</reference>
<dbReference type="GO" id="GO:0016020">
    <property type="term" value="C:membrane"/>
    <property type="evidence" value="ECO:0007669"/>
    <property type="project" value="UniProtKB-SubCell"/>
</dbReference>
<dbReference type="HOGENOM" id="CLU_001570_10_3_1"/>
<evidence type="ECO:0000256" key="3">
    <source>
        <dbReference type="ARBA" id="ARBA00022723"/>
    </source>
</evidence>
<evidence type="ECO:0000313" key="11">
    <source>
        <dbReference type="Proteomes" id="UP000008021"/>
    </source>
</evidence>
<evidence type="ECO:0008006" key="12">
    <source>
        <dbReference type="Google" id="ProtNLM"/>
    </source>
</evidence>
<evidence type="ECO:0000256" key="2">
    <source>
        <dbReference type="ARBA" id="ARBA00022692"/>
    </source>
</evidence>
<dbReference type="SUPFAM" id="SSF48264">
    <property type="entry name" value="Cytochrome P450"/>
    <property type="match status" value="1"/>
</dbReference>
<feature type="chain" id="PRO_5002356769" description="Cytochrome P450" evidence="9">
    <location>
        <begin position="18"/>
        <end position="501"/>
    </location>
</feature>
<dbReference type="Gene3D" id="1.10.630.10">
    <property type="entry name" value="Cytochrome P450"/>
    <property type="match status" value="1"/>
</dbReference>
<dbReference type="EnsemblPlants" id="OMERI04G01110.1">
    <property type="protein sequence ID" value="OMERI04G01110.1"/>
    <property type="gene ID" value="OMERI04G01110"/>
</dbReference>
<keyword evidence="3 6" id="KW-0479">Metal-binding</keyword>
<dbReference type="STRING" id="40149.A0A0E0DA96"/>
<dbReference type="GO" id="GO:0020037">
    <property type="term" value="F:heme binding"/>
    <property type="evidence" value="ECO:0007669"/>
    <property type="project" value="InterPro"/>
</dbReference>
<keyword evidence="2" id="KW-0812">Transmembrane</keyword>
<feature type="signal peptide" evidence="9">
    <location>
        <begin position="1"/>
        <end position="17"/>
    </location>
</feature>
<evidence type="ECO:0000313" key="10">
    <source>
        <dbReference type="EnsemblPlants" id="OMERI04G01110.1"/>
    </source>
</evidence>
<evidence type="ECO:0000256" key="6">
    <source>
        <dbReference type="PIRSR" id="PIRSR602401-1"/>
    </source>
</evidence>
<dbReference type="PRINTS" id="PR00463">
    <property type="entry name" value="EP450I"/>
</dbReference>
<keyword evidence="9" id="KW-0732">Signal</keyword>
<dbReference type="InterPro" id="IPR017972">
    <property type="entry name" value="Cyt_P450_CS"/>
</dbReference>
<protein>
    <recommendedName>
        <fullName evidence="12">Cytochrome P450</fullName>
    </recommendedName>
</protein>
<dbReference type="PRINTS" id="PR00385">
    <property type="entry name" value="P450"/>
</dbReference>
<keyword evidence="4" id="KW-1133">Transmembrane helix</keyword>
<evidence type="ECO:0000256" key="4">
    <source>
        <dbReference type="ARBA" id="ARBA00022989"/>
    </source>
</evidence>
<dbReference type="InterPro" id="IPR002401">
    <property type="entry name" value="Cyt_P450_E_grp-I"/>
</dbReference>
<keyword evidence="6 7" id="KW-0408">Iron</keyword>
<sequence length="501" mass="55034">MLLLTLLLVLTLFLCLAVFRRTTSRARRAPVSLRQPTVEIHDGDVARRALLDHADAFVNRPAIGAEPRGRRSDNLTTVRYGPQWRVLWRNLTAGFLRPSRVGLLAPLQQKAVDALVADIAARGADGGEVGVRDVVHDALFPLAVRFCFGGDIDERHVRDLRRVMQELKLDVVVKGFSGSMLANLVHWWRLRRFIASGRRRAEIFLPLIAQRRRTQHRDADGGVFRPYVDSLLALRVPVGHDADADADAAGCEDNEGRNSGRALTDDEMVGLVAEFLSGGTETVVSCVEWTLAHLVIEPEIQDKLCRQVVAAADHHGGERGTTPAYLRAVILESLRMHPPVPLTMRDVRSPQAVEHLSLPDGGARVHFILGDIGRDGKAWTDPDEFRPERFMAGGEAEGVGPLPGPREVRMMPFGAGRRYCPGMGLGVAHACLLVAALVREFEWAPTAVAATGGVDLTEVNGFFKMMRTPLRARATPRGTSASGEMVVHGPEEDQERGVHWP</sequence>
<name>A0A0E0DA96_9ORYZ</name>
<dbReference type="InterPro" id="IPR051103">
    <property type="entry name" value="Plant_metabolite_P450s"/>
</dbReference>
<reference evidence="10" key="1">
    <citation type="submission" date="2015-04" db="UniProtKB">
        <authorList>
            <consortium name="EnsemblPlants"/>
        </authorList>
    </citation>
    <scope>IDENTIFICATION</scope>
</reference>
<evidence type="ECO:0000256" key="7">
    <source>
        <dbReference type="RuleBase" id="RU000461"/>
    </source>
</evidence>
<keyword evidence="7" id="KW-0560">Oxidoreductase</keyword>
<keyword evidence="5" id="KW-0472">Membrane</keyword>
<evidence type="ECO:0000256" key="5">
    <source>
        <dbReference type="ARBA" id="ARBA00023136"/>
    </source>
</evidence>
<feature type="binding site" description="axial binding residue" evidence="6">
    <location>
        <position position="420"/>
    </location>
    <ligand>
        <name>heme</name>
        <dbReference type="ChEBI" id="CHEBI:30413"/>
    </ligand>
    <ligandPart>
        <name>Fe</name>
        <dbReference type="ChEBI" id="CHEBI:18248"/>
    </ligandPart>
</feature>
<dbReference type="Gramene" id="OMERI04G01110.1">
    <property type="protein sequence ID" value="OMERI04G01110.1"/>
    <property type="gene ID" value="OMERI04G01110"/>
</dbReference>
<comment type="cofactor">
    <cofactor evidence="6">
        <name>heme</name>
        <dbReference type="ChEBI" id="CHEBI:30413"/>
    </cofactor>
</comment>
<keyword evidence="7" id="KW-0503">Monooxygenase</keyword>
<dbReference type="Pfam" id="PF00067">
    <property type="entry name" value="p450"/>
    <property type="match status" value="1"/>
</dbReference>